<evidence type="ECO:0000256" key="2">
    <source>
        <dbReference type="ARBA" id="ARBA00022679"/>
    </source>
</evidence>
<evidence type="ECO:0000256" key="3">
    <source>
        <dbReference type="ARBA" id="ARBA00022694"/>
    </source>
</evidence>
<dbReference type="InterPro" id="IPR022450">
    <property type="entry name" value="TsaD"/>
</dbReference>
<dbReference type="HAMAP" id="MF_01445">
    <property type="entry name" value="TsaD"/>
    <property type="match status" value="1"/>
</dbReference>
<comment type="caution">
    <text evidence="8">Lacks conserved residue(s) required for the propagation of feature annotation.</text>
</comment>
<evidence type="ECO:0000256" key="7">
    <source>
        <dbReference type="ARBA" id="ARBA00048117"/>
    </source>
</evidence>
<keyword evidence="4 8" id="KW-0479">Metal-binding</keyword>
<feature type="domain" description="Gcp-like" evidence="9">
    <location>
        <begin position="161"/>
        <end position="347"/>
    </location>
</feature>
<organism evidence="10 11">
    <name type="scientific">Candidatus Doudnabacteria bacterium RIFCSPHIGHO2_01_FULL_46_14</name>
    <dbReference type="NCBI Taxonomy" id="1817824"/>
    <lineage>
        <taxon>Bacteria</taxon>
        <taxon>Candidatus Doudnaibacteriota</taxon>
    </lineage>
</organism>
<evidence type="ECO:0000259" key="9">
    <source>
        <dbReference type="Pfam" id="PF00814"/>
    </source>
</evidence>
<dbReference type="SUPFAM" id="SSF53067">
    <property type="entry name" value="Actin-like ATPase domain"/>
    <property type="match status" value="2"/>
</dbReference>
<comment type="cofactor">
    <cofactor evidence="8">
        <name>Fe(2+)</name>
        <dbReference type="ChEBI" id="CHEBI:29033"/>
    </cofactor>
    <text evidence="8">Binds 1 Fe(2+) ion per subunit.</text>
</comment>
<keyword evidence="5 8" id="KW-0408">Iron</keyword>
<dbReference type="EMBL" id="MFEK01000016">
    <property type="protein sequence ID" value="OGE77923.1"/>
    <property type="molecule type" value="Genomic_DNA"/>
</dbReference>
<dbReference type="InterPro" id="IPR043129">
    <property type="entry name" value="ATPase_NBD"/>
</dbReference>
<feature type="binding site" evidence="8">
    <location>
        <position position="126"/>
    </location>
    <ligand>
        <name>Fe cation</name>
        <dbReference type="ChEBI" id="CHEBI:24875"/>
    </ligand>
</feature>
<keyword evidence="2 8" id="KW-0808">Transferase</keyword>
<evidence type="ECO:0000256" key="1">
    <source>
        <dbReference type="ARBA" id="ARBA00022490"/>
    </source>
</evidence>
<accession>A0A1F5NK43</accession>
<reference evidence="10 11" key="1">
    <citation type="journal article" date="2016" name="Nat. Commun.">
        <title>Thousands of microbial genomes shed light on interconnected biogeochemical processes in an aquifer system.</title>
        <authorList>
            <person name="Anantharaman K."/>
            <person name="Brown C.T."/>
            <person name="Hug L.A."/>
            <person name="Sharon I."/>
            <person name="Castelle C.J."/>
            <person name="Probst A.J."/>
            <person name="Thomas B.C."/>
            <person name="Singh A."/>
            <person name="Wilkins M.J."/>
            <person name="Karaoz U."/>
            <person name="Brodie E.L."/>
            <person name="Williams K.H."/>
            <person name="Hubbard S.S."/>
            <person name="Banfield J.F."/>
        </authorList>
    </citation>
    <scope>NUCLEOTIDE SEQUENCE [LARGE SCALE GENOMIC DNA]</scope>
</reference>
<dbReference type="AlphaFoldDB" id="A0A1F5NK43"/>
<feature type="binding site" evidence="8">
    <location>
        <begin position="171"/>
        <end position="175"/>
    </location>
    <ligand>
        <name>substrate</name>
    </ligand>
</feature>
<dbReference type="CDD" id="cd24133">
    <property type="entry name" value="ASKHA_NBD_TsaD_bac"/>
    <property type="match status" value="1"/>
</dbReference>
<name>A0A1F5NK43_9BACT</name>
<dbReference type="EC" id="2.3.1.234" evidence="8"/>
<dbReference type="InterPro" id="IPR017860">
    <property type="entry name" value="Peptidase_M22_CS"/>
</dbReference>
<evidence type="ECO:0000256" key="4">
    <source>
        <dbReference type="ARBA" id="ARBA00022723"/>
    </source>
</evidence>
<dbReference type="GO" id="GO:0002949">
    <property type="term" value="P:tRNA threonylcarbamoyladenosine modification"/>
    <property type="evidence" value="ECO:0007669"/>
    <property type="project" value="UniProtKB-UniRule"/>
</dbReference>
<evidence type="ECO:0000256" key="5">
    <source>
        <dbReference type="ARBA" id="ARBA00023004"/>
    </source>
</evidence>
<dbReference type="NCBIfam" id="TIGR03723">
    <property type="entry name" value="T6A_TsaD_YgjD"/>
    <property type="match status" value="1"/>
</dbReference>
<proteinExistence type="inferred from homology"/>
<dbReference type="STRING" id="1817824.A2751_02665"/>
<comment type="function">
    <text evidence="8">Required for the formation of a threonylcarbamoyl group on adenosine at position 37 (t(6)A37) in tRNAs that read codons beginning with adenine. Is involved in the transfer of the threonylcarbamoyl moiety of threonylcarbamoyl-AMP (TC-AMP) to the N6 group of A37, together with TsaE and TsaB. TsaD likely plays a direct catalytic role in this reaction.</text>
</comment>
<dbReference type="Gene3D" id="3.30.420.40">
    <property type="match status" value="2"/>
</dbReference>
<comment type="subcellular location">
    <subcellularLocation>
        <location evidence="8">Cytoplasm</location>
    </subcellularLocation>
</comment>
<feature type="binding site" evidence="8">
    <location>
        <position position="204"/>
    </location>
    <ligand>
        <name>substrate</name>
    </ligand>
</feature>
<feature type="domain" description="Gcp-like" evidence="9">
    <location>
        <begin position="39"/>
        <end position="143"/>
    </location>
</feature>
<gene>
    <name evidence="8" type="primary">tsaD</name>
    <name evidence="10" type="ORF">A2751_02665</name>
</gene>
<evidence type="ECO:0000256" key="8">
    <source>
        <dbReference type="HAMAP-Rule" id="MF_01445"/>
    </source>
</evidence>
<dbReference type="Pfam" id="PF00814">
    <property type="entry name" value="TsaD"/>
    <property type="match status" value="2"/>
</dbReference>
<comment type="similarity">
    <text evidence="8">Belongs to the KAE1 / TsaD family.</text>
</comment>
<feature type="binding site" evidence="8">
    <location>
        <position position="217"/>
    </location>
    <ligand>
        <name>substrate</name>
    </ligand>
</feature>
<protein>
    <recommendedName>
        <fullName evidence="8">tRNA N6-adenosine threonylcarbamoyltransferase</fullName>
        <ecNumber evidence="8">2.3.1.234</ecNumber>
    </recommendedName>
    <alternativeName>
        <fullName evidence="8">N6-L-threonylcarbamoyladenine synthase</fullName>
        <shortName evidence="8">t(6)A synthase</shortName>
    </alternativeName>
    <alternativeName>
        <fullName evidence="8">t(6)A37 threonylcarbamoyladenosine biosynthesis protein TsaD</fullName>
    </alternativeName>
    <alternativeName>
        <fullName evidence="8">tRNA threonylcarbamoyladenosine biosynthesis protein TsaD</fullName>
    </alternativeName>
</protein>
<dbReference type="Proteomes" id="UP000176864">
    <property type="component" value="Unassembled WGS sequence"/>
</dbReference>
<dbReference type="GO" id="GO:0061711">
    <property type="term" value="F:tRNA N(6)-L-threonylcarbamoyladenine synthase activity"/>
    <property type="evidence" value="ECO:0007669"/>
    <property type="project" value="UniProtKB-EC"/>
</dbReference>
<dbReference type="GO" id="GO:0005506">
    <property type="term" value="F:iron ion binding"/>
    <property type="evidence" value="ECO:0007669"/>
    <property type="project" value="UniProtKB-UniRule"/>
</dbReference>
<feature type="binding site" evidence="8">
    <location>
        <position position="311"/>
    </location>
    <ligand>
        <name>substrate</name>
    </ligand>
</feature>
<feature type="binding site" evidence="8">
    <location>
        <position position="130"/>
    </location>
    <ligand>
        <name>Fe cation</name>
        <dbReference type="ChEBI" id="CHEBI:24875"/>
    </ligand>
</feature>
<dbReference type="PROSITE" id="PS01016">
    <property type="entry name" value="GLYCOPROTEASE"/>
    <property type="match status" value="1"/>
</dbReference>
<keyword evidence="3 8" id="KW-0819">tRNA processing</keyword>
<dbReference type="PRINTS" id="PR00789">
    <property type="entry name" value="OSIALOPTASE"/>
</dbReference>
<dbReference type="PANTHER" id="PTHR11735:SF6">
    <property type="entry name" value="TRNA N6-ADENOSINE THREONYLCARBAMOYLTRANSFERASE, MITOCHONDRIAL"/>
    <property type="match status" value="1"/>
</dbReference>
<comment type="caution">
    <text evidence="10">The sequence shown here is derived from an EMBL/GenBank/DDBJ whole genome shotgun (WGS) entry which is preliminary data.</text>
</comment>
<dbReference type="PANTHER" id="PTHR11735">
    <property type="entry name" value="TRNA N6-ADENOSINE THREONYLCARBAMOYLTRANSFERASE"/>
    <property type="match status" value="1"/>
</dbReference>
<dbReference type="InterPro" id="IPR000905">
    <property type="entry name" value="Gcp-like_dom"/>
</dbReference>
<evidence type="ECO:0000256" key="6">
    <source>
        <dbReference type="ARBA" id="ARBA00023315"/>
    </source>
</evidence>
<keyword evidence="6 8" id="KW-0012">Acyltransferase</keyword>
<comment type="catalytic activity">
    <reaction evidence="7 8">
        <text>L-threonylcarbamoyladenylate + adenosine(37) in tRNA = N(6)-L-threonylcarbamoyladenosine(37) in tRNA + AMP + H(+)</text>
        <dbReference type="Rhea" id="RHEA:37059"/>
        <dbReference type="Rhea" id="RHEA-COMP:10162"/>
        <dbReference type="Rhea" id="RHEA-COMP:10163"/>
        <dbReference type="ChEBI" id="CHEBI:15378"/>
        <dbReference type="ChEBI" id="CHEBI:73682"/>
        <dbReference type="ChEBI" id="CHEBI:74411"/>
        <dbReference type="ChEBI" id="CHEBI:74418"/>
        <dbReference type="ChEBI" id="CHEBI:456215"/>
        <dbReference type="EC" id="2.3.1.234"/>
    </reaction>
</comment>
<evidence type="ECO:0000313" key="11">
    <source>
        <dbReference type="Proteomes" id="UP000176864"/>
    </source>
</evidence>
<evidence type="ECO:0000313" key="10">
    <source>
        <dbReference type="EMBL" id="OGE77923.1"/>
    </source>
</evidence>
<sequence length="378" mass="40645">MNWFKSGAGVTHILAIESSADETSAAVLEGETKSRKFRLLSNIIYSQINIHQKTGGIVPEVAARNHILKILPVIAQALAKAGVQLKDINAIAVTAGPGLVTSLMIGVDTAKALAFALQIPILPINHMEGHLLSALANESPPPLSSPLKGEEFPSLEGRGKGRVKFPALGLVVSGGHTMLVLVEKIGKYKILGETVDDAAGECFDKVAKIMGLPYPGGPEISKLAKKGKPQAFDFPRPMMDSKNYDFSFSGLKTAVLYHWQSLLVANRQSQVANVAASVEQAIVDVLVSKTIRSAKQYKVKTILLGGGVSANEKLRKQLASAIKKSLPHSTFHIPHSNLTTDNAGMITMAAFYQYSAGNRGTPIKKIKVNPNWELRSWK</sequence>
<dbReference type="FunFam" id="3.30.420.40:FF:000040">
    <property type="entry name" value="tRNA N6-adenosine threonylcarbamoyltransferase"/>
    <property type="match status" value="1"/>
</dbReference>
<dbReference type="InterPro" id="IPR017861">
    <property type="entry name" value="KAE1/TsaD"/>
</dbReference>
<feature type="binding site" evidence="8">
    <location>
        <position position="341"/>
    </location>
    <ligand>
        <name>Fe cation</name>
        <dbReference type="ChEBI" id="CHEBI:24875"/>
    </ligand>
</feature>
<dbReference type="FunFam" id="3.30.420.40:FF:000012">
    <property type="entry name" value="tRNA N6-adenosine threonylcarbamoyltransferase"/>
    <property type="match status" value="1"/>
</dbReference>
<keyword evidence="1 8" id="KW-0963">Cytoplasm</keyword>
<dbReference type="GO" id="GO:0005737">
    <property type="term" value="C:cytoplasm"/>
    <property type="evidence" value="ECO:0007669"/>
    <property type="project" value="UniProtKB-SubCell"/>
</dbReference>